<keyword evidence="5" id="KW-0862">Zinc</keyword>
<dbReference type="PROSITE" id="PS00758">
    <property type="entry name" value="ARGE_DAPE_CPG2_1"/>
    <property type="match status" value="1"/>
</dbReference>
<accession>A0A7W6G5I1</accession>
<gene>
    <name evidence="8" type="ORF">GGR38_001253</name>
</gene>
<organism evidence="8 9">
    <name type="scientific">Novosphingobium sediminicola</name>
    <dbReference type="NCBI Taxonomy" id="563162"/>
    <lineage>
        <taxon>Bacteria</taxon>
        <taxon>Pseudomonadati</taxon>
        <taxon>Pseudomonadota</taxon>
        <taxon>Alphaproteobacteria</taxon>
        <taxon>Sphingomonadales</taxon>
        <taxon>Sphingomonadaceae</taxon>
        <taxon>Novosphingobium</taxon>
    </lineage>
</organism>
<evidence type="ECO:0000256" key="1">
    <source>
        <dbReference type="ARBA" id="ARBA00006247"/>
    </source>
</evidence>
<dbReference type="Gene3D" id="1.10.150.900">
    <property type="match status" value="1"/>
</dbReference>
<dbReference type="GO" id="GO:0046872">
    <property type="term" value="F:metal ion binding"/>
    <property type="evidence" value="ECO:0007669"/>
    <property type="project" value="UniProtKB-KW"/>
</dbReference>
<keyword evidence="2" id="KW-0645">Protease</keyword>
<comment type="similarity">
    <text evidence="1">Belongs to the peptidase M20A family.</text>
</comment>
<evidence type="ECO:0000259" key="7">
    <source>
        <dbReference type="Pfam" id="PF07687"/>
    </source>
</evidence>
<feature type="domain" description="Peptidase M20 dimerisation" evidence="7">
    <location>
        <begin position="224"/>
        <end position="373"/>
    </location>
</feature>
<dbReference type="EMBL" id="JACIDX010000004">
    <property type="protein sequence ID" value="MBB3954326.1"/>
    <property type="molecule type" value="Genomic_DNA"/>
</dbReference>
<dbReference type="Gene3D" id="3.40.630.10">
    <property type="entry name" value="Zn peptidases"/>
    <property type="match status" value="1"/>
</dbReference>
<dbReference type="PANTHER" id="PTHR45962">
    <property type="entry name" value="N-FATTY-ACYL-AMINO ACID SYNTHASE/HYDROLASE PM20D1"/>
    <property type="match status" value="1"/>
</dbReference>
<dbReference type="InterPro" id="IPR002933">
    <property type="entry name" value="Peptidase_M20"/>
</dbReference>
<dbReference type="Gene3D" id="3.30.70.360">
    <property type="match status" value="1"/>
</dbReference>
<feature type="chain" id="PRO_5031161448" evidence="6">
    <location>
        <begin position="25"/>
        <end position="479"/>
    </location>
</feature>
<dbReference type="NCBIfam" id="NF006596">
    <property type="entry name" value="PRK09133.1"/>
    <property type="match status" value="1"/>
</dbReference>
<keyword evidence="4" id="KW-0378">Hydrolase</keyword>
<evidence type="ECO:0000256" key="5">
    <source>
        <dbReference type="ARBA" id="ARBA00022833"/>
    </source>
</evidence>
<dbReference type="InterPro" id="IPR011650">
    <property type="entry name" value="Peptidase_M20_dimer"/>
</dbReference>
<dbReference type="InterPro" id="IPR036264">
    <property type="entry name" value="Bact_exopeptidase_dim_dom"/>
</dbReference>
<dbReference type="PROSITE" id="PS00759">
    <property type="entry name" value="ARGE_DAPE_CPG2_2"/>
    <property type="match status" value="1"/>
</dbReference>
<name>A0A7W6G5I1_9SPHN</name>
<evidence type="ECO:0000256" key="3">
    <source>
        <dbReference type="ARBA" id="ARBA00022723"/>
    </source>
</evidence>
<dbReference type="RefSeq" id="WP_183623746.1">
    <property type="nucleotide sequence ID" value="NZ_JACIDX010000004.1"/>
</dbReference>
<evidence type="ECO:0000256" key="2">
    <source>
        <dbReference type="ARBA" id="ARBA00022670"/>
    </source>
</evidence>
<keyword evidence="6" id="KW-0732">Signal</keyword>
<dbReference type="Pfam" id="PF01546">
    <property type="entry name" value="Peptidase_M20"/>
    <property type="match status" value="1"/>
</dbReference>
<dbReference type="InterPro" id="IPR001261">
    <property type="entry name" value="ArgE/DapE_CS"/>
</dbReference>
<dbReference type="SUPFAM" id="SSF53187">
    <property type="entry name" value="Zn-dependent exopeptidases"/>
    <property type="match status" value="1"/>
</dbReference>
<dbReference type="GO" id="GO:0051603">
    <property type="term" value="P:proteolysis involved in protein catabolic process"/>
    <property type="evidence" value="ECO:0007669"/>
    <property type="project" value="TreeGrafter"/>
</dbReference>
<dbReference type="InterPro" id="IPR047177">
    <property type="entry name" value="Pept_M20A"/>
</dbReference>
<evidence type="ECO:0000256" key="4">
    <source>
        <dbReference type="ARBA" id="ARBA00022801"/>
    </source>
</evidence>
<keyword evidence="9" id="KW-1185">Reference proteome</keyword>
<comment type="caution">
    <text evidence="8">The sequence shown here is derived from an EMBL/GenBank/DDBJ whole genome shotgun (WGS) entry which is preliminary data.</text>
</comment>
<dbReference type="SUPFAM" id="SSF55031">
    <property type="entry name" value="Bacterial exopeptidase dimerisation domain"/>
    <property type="match status" value="1"/>
</dbReference>
<dbReference type="PANTHER" id="PTHR45962:SF1">
    <property type="entry name" value="N-FATTY-ACYL-AMINO ACID SYNTHASE_HYDROLASE PM20D1"/>
    <property type="match status" value="1"/>
</dbReference>
<dbReference type="Proteomes" id="UP000548867">
    <property type="component" value="Unassembled WGS sequence"/>
</dbReference>
<dbReference type="AlphaFoldDB" id="A0A7W6G5I1"/>
<protein>
    <submittedName>
        <fullName evidence="8">Acetylornithine deacetylase/succinyl-diaminopimelate desuccinylase-like protein</fullName>
    </submittedName>
</protein>
<sequence>MKHGGQLLAGAAALAGVMVGGVAAAQDAPLRPDQAAFRALYKELVETDSSITTGSCTLLADKVEKHLRAAGYGDADITRFAVPDHPKEGGLVVILPGTSKTLKPILLLGHLDVVVAKREDWTRNPYEFVEEGGYFYGRGASDMKAMDAIWIDMMARMKKEGVKNKRTLKLALTCGEETSWAFNGAQYLANNKRDLIDAEFALNEGGGGRTSGSGGKVIVQNMHVGEKTVVNYRIEATNPGGHSSIPIPDNAIYELSDALVKLRAFDFPLMLNDTTKAFFAKAGPARGGDMGKAMVTIATAPIGSPESKAAEALLNTDRSYHSMLRTTCVATLLDGGHANNALPQRAGANVNCRIFPGVPAEDVRATLAKVIADPKMTVKQVDDRGPLAKSPPLTPFIVGPAERLVAKYYPGVPLVPVMSTGATDGIYLEAVGIPSYGPPGLYGDPDGSGAHGLNERAIVKAVYTGREFLNELVTEYANK</sequence>
<dbReference type="Pfam" id="PF07687">
    <property type="entry name" value="M20_dimer"/>
    <property type="match status" value="1"/>
</dbReference>
<feature type="signal peptide" evidence="6">
    <location>
        <begin position="1"/>
        <end position="24"/>
    </location>
</feature>
<reference evidence="8 9" key="1">
    <citation type="submission" date="2020-08" db="EMBL/GenBank/DDBJ databases">
        <title>Genomic Encyclopedia of Type Strains, Phase IV (KMG-IV): sequencing the most valuable type-strain genomes for metagenomic binning, comparative biology and taxonomic classification.</title>
        <authorList>
            <person name="Goeker M."/>
        </authorList>
    </citation>
    <scope>NUCLEOTIDE SEQUENCE [LARGE SCALE GENOMIC DNA]</scope>
    <source>
        <strain evidence="8 9">DSM 27057</strain>
    </source>
</reference>
<proteinExistence type="inferred from homology"/>
<evidence type="ECO:0000313" key="9">
    <source>
        <dbReference type="Proteomes" id="UP000548867"/>
    </source>
</evidence>
<evidence type="ECO:0000313" key="8">
    <source>
        <dbReference type="EMBL" id="MBB3954326.1"/>
    </source>
</evidence>
<keyword evidence="3" id="KW-0479">Metal-binding</keyword>
<dbReference type="GO" id="GO:0004180">
    <property type="term" value="F:carboxypeptidase activity"/>
    <property type="evidence" value="ECO:0007669"/>
    <property type="project" value="TreeGrafter"/>
</dbReference>
<evidence type="ECO:0000256" key="6">
    <source>
        <dbReference type="SAM" id="SignalP"/>
    </source>
</evidence>